<dbReference type="PANTHER" id="PTHR43133:SF57">
    <property type="entry name" value="RNA POLYMERASE SIGMA-70 FACTOR"/>
    <property type="match status" value="1"/>
</dbReference>
<comment type="caution">
    <text evidence="7">The sequence shown here is derived from an EMBL/GenBank/DDBJ whole genome shotgun (WGS) entry which is preliminary data.</text>
</comment>
<dbReference type="SUPFAM" id="SSF88946">
    <property type="entry name" value="Sigma2 domain of RNA polymerase sigma factors"/>
    <property type="match status" value="1"/>
</dbReference>
<name>A0ABP3CWG0_9PSEU</name>
<feature type="domain" description="RNA polymerase sigma factor 70 region 4 type 2" evidence="6">
    <location>
        <begin position="109"/>
        <end position="158"/>
    </location>
</feature>
<keyword evidence="3" id="KW-0731">Sigma factor</keyword>
<dbReference type="InterPro" id="IPR013325">
    <property type="entry name" value="RNA_pol_sigma_r2"/>
</dbReference>
<dbReference type="Gene3D" id="1.10.10.10">
    <property type="entry name" value="Winged helix-like DNA-binding domain superfamily/Winged helix DNA-binding domain"/>
    <property type="match status" value="1"/>
</dbReference>
<gene>
    <name evidence="7" type="ORF">GCM10010492_13690</name>
</gene>
<reference evidence="8" key="1">
    <citation type="journal article" date="2019" name="Int. J. Syst. Evol. Microbiol.">
        <title>The Global Catalogue of Microorganisms (GCM) 10K type strain sequencing project: providing services to taxonomists for standard genome sequencing and annotation.</title>
        <authorList>
            <consortium name="The Broad Institute Genomics Platform"/>
            <consortium name="The Broad Institute Genome Sequencing Center for Infectious Disease"/>
            <person name="Wu L."/>
            <person name="Ma J."/>
        </authorList>
    </citation>
    <scope>NUCLEOTIDE SEQUENCE [LARGE SCALE GENOMIC DNA]</scope>
    <source>
        <strain evidence="8">JCM 3380</strain>
    </source>
</reference>
<evidence type="ECO:0000256" key="2">
    <source>
        <dbReference type="ARBA" id="ARBA00023015"/>
    </source>
</evidence>
<evidence type="ECO:0000313" key="7">
    <source>
        <dbReference type="EMBL" id="GAA0217154.1"/>
    </source>
</evidence>
<dbReference type="SUPFAM" id="SSF88659">
    <property type="entry name" value="Sigma3 and sigma4 domains of RNA polymerase sigma factors"/>
    <property type="match status" value="1"/>
</dbReference>
<evidence type="ECO:0000256" key="1">
    <source>
        <dbReference type="ARBA" id="ARBA00010641"/>
    </source>
</evidence>
<keyword evidence="8" id="KW-1185">Reference proteome</keyword>
<dbReference type="Proteomes" id="UP001500416">
    <property type="component" value="Unassembled WGS sequence"/>
</dbReference>
<sequence length="169" mass="18794">MSDPQARPDPAFALLDVYDAALPQVYGYLLARCGSRAQAEELTSETFLAAVQSARSGGPVSPAWLIGIARHKLVDHWRRREREERGLRLAHTEPDVEDPWDEHIDAIQARDTLAGLSQTHQCVLTLRYVDGLPVPEVAELIGRTVHATEALLVRARAAFRRAYPGGRHE</sequence>
<dbReference type="Gene3D" id="1.10.1740.10">
    <property type="match status" value="1"/>
</dbReference>
<dbReference type="InterPro" id="IPR013249">
    <property type="entry name" value="RNA_pol_sigma70_r4_t2"/>
</dbReference>
<dbReference type="PANTHER" id="PTHR43133">
    <property type="entry name" value="RNA POLYMERASE ECF-TYPE SIGMA FACTO"/>
    <property type="match status" value="1"/>
</dbReference>
<dbReference type="NCBIfam" id="TIGR02937">
    <property type="entry name" value="sigma70-ECF"/>
    <property type="match status" value="1"/>
</dbReference>
<dbReference type="InterPro" id="IPR039425">
    <property type="entry name" value="RNA_pol_sigma-70-like"/>
</dbReference>
<evidence type="ECO:0000256" key="4">
    <source>
        <dbReference type="ARBA" id="ARBA00023163"/>
    </source>
</evidence>
<accession>A0ABP3CWG0</accession>
<dbReference type="RefSeq" id="WP_343932757.1">
    <property type="nucleotide sequence ID" value="NZ_BAAABU010000002.1"/>
</dbReference>
<keyword evidence="2" id="KW-0805">Transcription regulation</keyword>
<feature type="domain" description="RNA polymerase sigma-70 region 2" evidence="5">
    <location>
        <begin position="18"/>
        <end position="82"/>
    </location>
</feature>
<dbReference type="InterPro" id="IPR014284">
    <property type="entry name" value="RNA_pol_sigma-70_dom"/>
</dbReference>
<organism evidence="7 8">
    <name type="scientific">Saccharothrix mutabilis subsp. mutabilis</name>
    <dbReference type="NCBI Taxonomy" id="66855"/>
    <lineage>
        <taxon>Bacteria</taxon>
        <taxon>Bacillati</taxon>
        <taxon>Actinomycetota</taxon>
        <taxon>Actinomycetes</taxon>
        <taxon>Pseudonocardiales</taxon>
        <taxon>Pseudonocardiaceae</taxon>
        <taxon>Saccharothrix</taxon>
    </lineage>
</organism>
<dbReference type="Pfam" id="PF08281">
    <property type="entry name" value="Sigma70_r4_2"/>
    <property type="match status" value="1"/>
</dbReference>
<dbReference type="InterPro" id="IPR007627">
    <property type="entry name" value="RNA_pol_sigma70_r2"/>
</dbReference>
<dbReference type="Pfam" id="PF04542">
    <property type="entry name" value="Sigma70_r2"/>
    <property type="match status" value="1"/>
</dbReference>
<evidence type="ECO:0000259" key="5">
    <source>
        <dbReference type="Pfam" id="PF04542"/>
    </source>
</evidence>
<evidence type="ECO:0000313" key="8">
    <source>
        <dbReference type="Proteomes" id="UP001500416"/>
    </source>
</evidence>
<evidence type="ECO:0000256" key="3">
    <source>
        <dbReference type="ARBA" id="ARBA00023082"/>
    </source>
</evidence>
<proteinExistence type="inferred from homology"/>
<dbReference type="InterPro" id="IPR013324">
    <property type="entry name" value="RNA_pol_sigma_r3/r4-like"/>
</dbReference>
<protein>
    <submittedName>
        <fullName evidence="7">Sigma-70 family RNA polymerase sigma factor</fullName>
    </submittedName>
</protein>
<keyword evidence="4" id="KW-0804">Transcription</keyword>
<evidence type="ECO:0000259" key="6">
    <source>
        <dbReference type="Pfam" id="PF08281"/>
    </source>
</evidence>
<comment type="similarity">
    <text evidence="1">Belongs to the sigma-70 factor family. ECF subfamily.</text>
</comment>
<dbReference type="InterPro" id="IPR036388">
    <property type="entry name" value="WH-like_DNA-bd_sf"/>
</dbReference>
<dbReference type="EMBL" id="BAAABU010000002">
    <property type="protein sequence ID" value="GAA0217154.1"/>
    <property type="molecule type" value="Genomic_DNA"/>
</dbReference>